<accession>A0A843XBR7</accession>
<evidence type="ECO:0000256" key="1">
    <source>
        <dbReference type="SAM" id="MobiDB-lite"/>
    </source>
</evidence>
<feature type="region of interest" description="Disordered" evidence="1">
    <location>
        <begin position="69"/>
        <end position="137"/>
    </location>
</feature>
<feature type="compositionally biased region" description="Basic and acidic residues" evidence="1">
    <location>
        <begin position="99"/>
        <end position="108"/>
    </location>
</feature>
<reference evidence="2" key="1">
    <citation type="submission" date="2017-07" db="EMBL/GenBank/DDBJ databases">
        <title>Taro Niue Genome Assembly and Annotation.</title>
        <authorList>
            <person name="Atibalentja N."/>
            <person name="Keating K."/>
            <person name="Fields C.J."/>
        </authorList>
    </citation>
    <scope>NUCLEOTIDE SEQUENCE</scope>
    <source>
        <strain evidence="2">Niue_2</strain>
        <tissue evidence="2">Leaf</tissue>
    </source>
</reference>
<dbReference type="EMBL" id="NMUH01007202">
    <property type="protein sequence ID" value="MQM16844.1"/>
    <property type="molecule type" value="Genomic_DNA"/>
</dbReference>
<keyword evidence="3" id="KW-1185">Reference proteome</keyword>
<protein>
    <submittedName>
        <fullName evidence="2">Uncharacterized protein</fullName>
    </submittedName>
</protein>
<comment type="caution">
    <text evidence="2">The sequence shown here is derived from an EMBL/GenBank/DDBJ whole genome shotgun (WGS) entry which is preliminary data.</text>
</comment>
<sequence>MYSVRMAATSSSSMMSSGMSASEDLQDTATLIGRCQALWRYDPEQYHLSFRDRTTAERFRTGTVTLLRGTTLNITEQHDRPPGPASSLRKQKAGSPHHPPLERPELHPEPPLWWPSSSGVSSQAPSQEPGSWLGAPQ</sequence>
<name>A0A843XBR7_COLES</name>
<proteinExistence type="predicted"/>
<evidence type="ECO:0000313" key="2">
    <source>
        <dbReference type="EMBL" id="MQM16844.1"/>
    </source>
</evidence>
<evidence type="ECO:0000313" key="3">
    <source>
        <dbReference type="Proteomes" id="UP000652761"/>
    </source>
</evidence>
<feature type="compositionally biased region" description="Low complexity" evidence="1">
    <location>
        <begin position="114"/>
        <end position="126"/>
    </location>
</feature>
<dbReference type="AlphaFoldDB" id="A0A843XBR7"/>
<dbReference type="Proteomes" id="UP000652761">
    <property type="component" value="Unassembled WGS sequence"/>
</dbReference>
<feature type="region of interest" description="Disordered" evidence="1">
    <location>
        <begin position="1"/>
        <end position="20"/>
    </location>
</feature>
<gene>
    <name evidence="2" type="ORF">Taro_049804</name>
</gene>
<organism evidence="2 3">
    <name type="scientific">Colocasia esculenta</name>
    <name type="common">Wild taro</name>
    <name type="synonym">Arum esculentum</name>
    <dbReference type="NCBI Taxonomy" id="4460"/>
    <lineage>
        <taxon>Eukaryota</taxon>
        <taxon>Viridiplantae</taxon>
        <taxon>Streptophyta</taxon>
        <taxon>Embryophyta</taxon>
        <taxon>Tracheophyta</taxon>
        <taxon>Spermatophyta</taxon>
        <taxon>Magnoliopsida</taxon>
        <taxon>Liliopsida</taxon>
        <taxon>Araceae</taxon>
        <taxon>Aroideae</taxon>
        <taxon>Colocasieae</taxon>
        <taxon>Colocasia</taxon>
    </lineage>
</organism>